<dbReference type="EMBL" id="BAAAHE010000049">
    <property type="protein sequence ID" value="GAA0635973.1"/>
    <property type="molecule type" value="Genomic_DNA"/>
</dbReference>
<feature type="region of interest" description="Disordered" evidence="1">
    <location>
        <begin position="137"/>
        <end position="190"/>
    </location>
</feature>
<gene>
    <name evidence="3" type="ORF">GCM10009547_45220</name>
</gene>
<dbReference type="Proteomes" id="UP001500957">
    <property type="component" value="Unassembled WGS sequence"/>
</dbReference>
<feature type="chain" id="PRO_5045588126" description="DUF732 domain-containing protein" evidence="2">
    <location>
        <begin position="22"/>
        <end position="190"/>
    </location>
</feature>
<dbReference type="RefSeq" id="WP_344609092.1">
    <property type="nucleotide sequence ID" value="NZ_BAAAHE010000049.1"/>
</dbReference>
<keyword evidence="2" id="KW-0732">Signal</keyword>
<accession>A0ABN1HAS8</accession>
<evidence type="ECO:0000256" key="1">
    <source>
        <dbReference type="SAM" id="MobiDB-lite"/>
    </source>
</evidence>
<feature type="compositionally biased region" description="Polar residues" evidence="1">
    <location>
        <begin position="180"/>
        <end position="190"/>
    </location>
</feature>
<name>A0ABN1HAS8_9ACTN</name>
<feature type="signal peptide" evidence="2">
    <location>
        <begin position="1"/>
        <end position="21"/>
    </location>
</feature>
<sequence length="190" mass="20211">MRSSWLAAASVALLACLGACSSDGDSTSVEAASVAATPTPEPTPVDPFAWTDVEYEDYLEAAKELGLRPDVLVPQAGFSSGLGALCRSSAEELAAMRSAHAEYTQDTDRYATAKYLSDEIGLRLGLACPQRMGDWTEASMERDSETDAENSTVTDEDLARAAEEEANNSGDEPYAHETELTTPQATHAPE</sequence>
<evidence type="ECO:0000256" key="2">
    <source>
        <dbReference type="SAM" id="SignalP"/>
    </source>
</evidence>
<keyword evidence="4" id="KW-1185">Reference proteome</keyword>
<organism evidence="3 4">
    <name type="scientific">Sporichthya brevicatena</name>
    <dbReference type="NCBI Taxonomy" id="171442"/>
    <lineage>
        <taxon>Bacteria</taxon>
        <taxon>Bacillati</taxon>
        <taxon>Actinomycetota</taxon>
        <taxon>Actinomycetes</taxon>
        <taxon>Sporichthyales</taxon>
        <taxon>Sporichthyaceae</taxon>
        <taxon>Sporichthya</taxon>
    </lineage>
</organism>
<protein>
    <recommendedName>
        <fullName evidence="5">DUF732 domain-containing protein</fullName>
    </recommendedName>
</protein>
<evidence type="ECO:0000313" key="4">
    <source>
        <dbReference type="Proteomes" id="UP001500957"/>
    </source>
</evidence>
<dbReference type="PROSITE" id="PS51257">
    <property type="entry name" value="PROKAR_LIPOPROTEIN"/>
    <property type="match status" value="1"/>
</dbReference>
<evidence type="ECO:0000313" key="3">
    <source>
        <dbReference type="EMBL" id="GAA0635973.1"/>
    </source>
</evidence>
<comment type="caution">
    <text evidence="3">The sequence shown here is derived from an EMBL/GenBank/DDBJ whole genome shotgun (WGS) entry which is preliminary data.</text>
</comment>
<reference evidence="3 4" key="1">
    <citation type="journal article" date="2019" name="Int. J. Syst. Evol. Microbiol.">
        <title>The Global Catalogue of Microorganisms (GCM) 10K type strain sequencing project: providing services to taxonomists for standard genome sequencing and annotation.</title>
        <authorList>
            <consortium name="The Broad Institute Genomics Platform"/>
            <consortium name="The Broad Institute Genome Sequencing Center for Infectious Disease"/>
            <person name="Wu L."/>
            <person name="Ma J."/>
        </authorList>
    </citation>
    <scope>NUCLEOTIDE SEQUENCE [LARGE SCALE GENOMIC DNA]</scope>
    <source>
        <strain evidence="3 4">JCM 10671</strain>
    </source>
</reference>
<evidence type="ECO:0008006" key="5">
    <source>
        <dbReference type="Google" id="ProtNLM"/>
    </source>
</evidence>
<proteinExistence type="predicted"/>